<feature type="signal peptide" evidence="3">
    <location>
        <begin position="1"/>
        <end position="26"/>
    </location>
</feature>
<name>A0A1H0HP71_9ACTN</name>
<feature type="transmembrane region" description="Helical" evidence="2">
    <location>
        <begin position="315"/>
        <end position="336"/>
    </location>
</feature>
<evidence type="ECO:0000256" key="1">
    <source>
        <dbReference type="SAM" id="MobiDB-lite"/>
    </source>
</evidence>
<accession>A0A1H0HP71</accession>
<keyword evidence="2" id="KW-0472">Membrane</keyword>
<evidence type="ECO:0008006" key="6">
    <source>
        <dbReference type="Google" id="ProtNLM"/>
    </source>
</evidence>
<sequence>MRSFFAALAVIAGTLVPAVTAPPVFAAASAPAQTPARAPSAGIGIRLIDAPTDAKDDPRAHVYIVDHLNPAAVIHRRIELSNRTSTPVQVSLYAAAADVTGGSFVGAAGHTPNELSSWTSTQPGLVDLPAGGTQMATVTVSVPRDAAPGERYGAVWAEIRSRPGHGAGVTQISRVGIRLYIDVGPGGPPAAAFTIDRLTAARTPGGQPTVSAAVHNTGGRAIDLAGTIQLDHGPGGLSAGPFPIKLGTTVGIGDTESAAAVLDAALPAGPWNARITLRSGLTEVSVAGTITFPAAGRASSVAVAPIPAGDGRHRWMLPTFLILGAVALLTVLLLSLRVRRRRRSVKGASGRVSTHQDQGLTDDGVADSGAGEHDSQPVLPPA</sequence>
<feature type="chain" id="PRO_5009248783" description="DUF916 domain-containing protein" evidence="3">
    <location>
        <begin position="27"/>
        <end position="382"/>
    </location>
</feature>
<protein>
    <recommendedName>
        <fullName evidence="6">DUF916 domain-containing protein</fullName>
    </recommendedName>
</protein>
<dbReference type="Proteomes" id="UP000198741">
    <property type="component" value="Chromosome I"/>
</dbReference>
<feature type="region of interest" description="Disordered" evidence="1">
    <location>
        <begin position="345"/>
        <end position="382"/>
    </location>
</feature>
<keyword evidence="2" id="KW-0812">Transmembrane</keyword>
<dbReference type="STRING" id="1090615.SAMN04515671_0149"/>
<gene>
    <name evidence="4" type="ORF">SAMN04515671_0149</name>
</gene>
<evidence type="ECO:0000313" key="5">
    <source>
        <dbReference type="Proteomes" id="UP000198741"/>
    </source>
</evidence>
<evidence type="ECO:0000313" key="4">
    <source>
        <dbReference type="EMBL" id="SDO20894.1"/>
    </source>
</evidence>
<evidence type="ECO:0000256" key="3">
    <source>
        <dbReference type="SAM" id="SignalP"/>
    </source>
</evidence>
<evidence type="ECO:0000256" key="2">
    <source>
        <dbReference type="SAM" id="Phobius"/>
    </source>
</evidence>
<dbReference type="EMBL" id="LT629710">
    <property type="protein sequence ID" value="SDO20894.1"/>
    <property type="molecule type" value="Genomic_DNA"/>
</dbReference>
<reference evidence="4 5" key="1">
    <citation type="submission" date="2016-10" db="EMBL/GenBank/DDBJ databases">
        <authorList>
            <person name="de Groot N.N."/>
        </authorList>
    </citation>
    <scope>NUCLEOTIDE SEQUENCE [LARGE SCALE GENOMIC DNA]</scope>
    <source>
        <strain evidence="5">P4-7,KCTC 19426,CECT 7604</strain>
    </source>
</reference>
<keyword evidence="2" id="KW-1133">Transmembrane helix</keyword>
<proteinExistence type="predicted"/>
<keyword evidence="5" id="KW-1185">Reference proteome</keyword>
<dbReference type="RefSeq" id="WP_197676340.1">
    <property type="nucleotide sequence ID" value="NZ_LT629710.1"/>
</dbReference>
<keyword evidence="3" id="KW-0732">Signal</keyword>
<organism evidence="4 5">
    <name type="scientific">Nakamurella panacisegetis</name>
    <dbReference type="NCBI Taxonomy" id="1090615"/>
    <lineage>
        <taxon>Bacteria</taxon>
        <taxon>Bacillati</taxon>
        <taxon>Actinomycetota</taxon>
        <taxon>Actinomycetes</taxon>
        <taxon>Nakamurellales</taxon>
        <taxon>Nakamurellaceae</taxon>
        <taxon>Nakamurella</taxon>
    </lineage>
</organism>
<dbReference type="AlphaFoldDB" id="A0A1H0HP71"/>